<keyword evidence="6" id="KW-0472">Membrane</keyword>
<dbReference type="InterPro" id="IPR005467">
    <property type="entry name" value="His_kinase_dom"/>
</dbReference>
<keyword evidence="6" id="KW-1133">Transmembrane helix</keyword>
<name>A0A9D2TDI7_9FIRM</name>
<dbReference type="Gene3D" id="1.10.287.130">
    <property type="match status" value="1"/>
</dbReference>
<dbReference type="EC" id="2.7.13.3" evidence="2"/>
<dbReference type="SUPFAM" id="SSF55874">
    <property type="entry name" value="ATPase domain of HSP90 chaperone/DNA topoisomerase II/histidine kinase"/>
    <property type="match status" value="1"/>
</dbReference>
<organism evidence="8 9">
    <name type="scientific">Candidatus Blautia merdavium</name>
    <dbReference type="NCBI Taxonomy" id="2838494"/>
    <lineage>
        <taxon>Bacteria</taxon>
        <taxon>Bacillati</taxon>
        <taxon>Bacillota</taxon>
        <taxon>Clostridia</taxon>
        <taxon>Lachnospirales</taxon>
        <taxon>Lachnospiraceae</taxon>
        <taxon>Blautia</taxon>
    </lineage>
</organism>
<sequence>MKSIGKLIRRFCLVFLTAAVLVIVLNVVLFVTLSYTFSQKENNGGWTRAQNIADQFARTQEGGYELSEQGQQLLKESRAWAVLVENDTGNVIWESGNLPPSVPRHYTTAELSRAVMGYIEDYPVIWASQGEHVLLLGCPKTAYWKLLHNTFDYKLIANAPKIFLAFLVCNLLFLTLVYMAAVSGILRSVGPIVKGIKSLGEKEEVYVREKGLLSDMAVSINRTSQKLKTQEYSLKKKDTARANWIAGVSHDIRTPLSMVLGYASQLEEDPELSQEAKRKAEIIRRQSLRMKNLINDLNLASKLEYQVQPVNSRKLNAVSMVRRIAVDFLNLDLKEQYPIEWITDGTPAVCMIQGDEGLLKRAVSNLLFNCQVHNPEGCTIRIDVQKERGNCCITVSDNGAGVSEEKLESIKNAPHYMVCDTNTGEQRHGLGLLIVRQIMQAHQGEMELSRSSEGGFQVKLSLPLIKETDS</sequence>
<evidence type="ECO:0000313" key="9">
    <source>
        <dbReference type="Proteomes" id="UP000823886"/>
    </source>
</evidence>
<evidence type="ECO:0000256" key="6">
    <source>
        <dbReference type="SAM" id="Phobius"/>
    </source>
</evidence>
<keyword evidence="6" id="KW-0812">Transmembrane</keyword>
<dbReference type="AlphaFoldDB" id="A0A9D2TDI7"/>
<evidence type="ECO:0000256" key="1">
    <source>
        <dbReference type="ARBA" id="ARBA00000085"/>
    </source>
</evidence>
<comment type="catalytic activity">
    <reaction evidence="1">
        <text>ATP + protein L-histidine = ADP + protein N-phospho-L-histidine.</text>
        <dbReference type="EC" id="2.7.13.3"/>
    </reaction>
</comment>
<dbReference type="Pfam" id="PF00512">
    <property type="entry name" value="HisKA"/>
    <property type="match status" value="1"/>
</dbReference>
<accession>A0A9D2TDI7</accession>
<dbReference type="InterPro" id="IPR004358">
    <property type="entry name" value="Sig_transdc_His_kin-like_C"/>
</dbReference>
<evidence type="ECO:0000256" key="4">
    <source>
        <dbReference type="ARBA" id="ARBA00022777"/>
    </source>
</evidence>
<evidence type="ECO:0000256" key="3">
    <source>
        <dbReference type="ARBA" id="ARBA00022553"/>
    </source>
</evidence>
<gene>
    <name evidence="8" type="ORF">H9753_13165</name>
</gene>
<dbReference type="PANTHER" id="PTHR43547">
    <property type="entry name" value="TWO-COMPONENT HISTIDINE KINASE"/>
    <property type="match status" value="1"/>
</dbReference>
<dbReference type="SMART" id="SM00388">
    <property type="entry name" value="HisKA"/>
    <property type="match status" value="1"/>
</dbReference>
<dbReference type="Proteomes" id="UP000823886">
    <property type="component" value="Unassembled WGS sequence"/>
</dbReference>
<dbReference type="EMBL" id="DWVZ01000183">
    <property type="protein sequence ID" value="HJC64542.1"/>
    <property type="molecule type" value="Genomic_DNA"/>
</dbReference>
<keyword evidence="4 8" id="KW-0418">Kinase</keyword>
<keyword evidence="4 8" id="KW-0808">Transferase</keyword>
<dbReference type="SUPFAM" id="SSF47384">
    <property type="entry name" value="Homodimeric domain of signal transducing histidine kinase"/>
    <property type="match status" value="1"/>
</dbReference>
<dbReference type="InterPro" id="IPR036097">
    <property type="entry name" value="HisK_dim/P_sf"/>
</dbReference>
<keyword evidence="3" id="KW-0597">Phosphoprotein</keyword>
<dbReference type="SMART" id="SM00387">
    <property type="entry name" value="HATPase_c"/>
    <property type="match status" value="1"/>
</dbReference>
<dbReference type="PRINTS" id="PR00344">
    <property type="entry name" value="BCTRLSENSOR"/>
</dbReference>
<evidence type="ECO:0000256" key="2">
    <source>
        <dbReference type="ARBA" id="ARBA00012438"/>
    </source>
</evidence>
<feature type="transmembrane region" description="Helical" evidence="6">
    <location>
        <begin position="12"/>
        <end position="37"/>
    </location>
</feature>
<proteinExistence type="predicted"/>
<reference evidence="8" key="1">
    <citation type="journal article" date="2021" name="PeerJ">
        <title>Extensive microbial diversity within the chicken gut microbiome revealed by metagenomics and culture.</title>
        <authorList>
            <person name="Gilroy R."/>
            <person name="Ravi A."/>
            <person name="Getino M."/>
            <person name="Pursley I."/>
            <person name="Horton D.L."/>
            <person name="Alikhan N.F."/>
            <person name="Baker D."/>
            <person name="Gharbi K."/>
            <person name="Hall N."/>
            <person name="Watson M."/>
            <person name="Adriaenssens E.M."/>
            <person name="Foster-Nyarko E."/>
            <person name="Jarju S."/>
            <person name="Secka A."/>
            <person name="Antonio M."/>
            <person name="Oren A."/>
            <person name="Chaudhuri R.R."/>
            <person name="La Ragione R."/>
            <person name="Hildebrand F."/>
            <person name="Pallen M.J."/>
        </authorList>
    </citation>
    <scope>NUCLEOTIDE SEQUENCE</scope>
    <source>
        <strain evidence="8">ChiBcec2-3848</strain>
    </source>
</reference>
<dbReference type="CDD" id="cd00082">
    <property type="entry name" value="HisKA"/>
    <property type="match status" value="1"/>
</dbReference>
<keyword evidence="5" id="KW-0902">Two-component regulatory system</keyword>
<dbReference type="InterPro" id="IPR003661">
    <property type="entry name" value="HisK_dim/P_dom"/>
</dbReference>
<comment type="caution">
    <text evidence="8">The sequence shown here is derived from an EMBL/GenBank/DDBJ whole genome shotgun (WGS) entry which is preliminary data.</text>
</comment>
<dbReference type="Gene3D" id="3.30.565.10">
    <property type="entry name" value="Histidine kinase-like ATPase, C-terminal domain"/>
    <property type="match status" value="1"/>
</dbReference>
<dbReference type="PANTHER" id="PTHR43547:SF2">
    <property type="entry name" value="HYBRID SIGNAL TRANSDUCTION HISTIDINE KINASE C"/>
    <property type="match status" value="1"/>
</dbReference>
<evidence type="ECO:0000313" key="8">
    <source>
        <dbReference type="EMBL" id="HJC64542.1"/>
    </source>
</evidence>
<dbReference type="InterPro" id="IPR003594">
    <property type="entry name" value="HATPase_dom"/>
</dbReference>
<dbReference type="InterPro" id="IPR036890">
    <property type="entry name" value="HATPase_C_sf"/>
</dbReference>
<dbReference type="Pfam" id="PF02518">
    <property type="entry name" value="HATPase_c"/>
    <property type="match status" value="1"/>
</dbReference>
<dbReference type="GO" id="GO:0000155">
    <property type="term" value="F:phosphorelay sensor kinase activity"/>
    <property type="evidence" value="ECO:0007669"/>
    <property type="project" value="InterPro"/>
</dbReference>
<evidence type="ECO:0000256" key="5">
    <source>
        <dbReference type="ARBA" id="ARBA00023012"/>
    </source>
</evidence>
<dbReference type="PROSITE" id="PS50109">
    <property type="entry name" value="HIS_KIN"/>
    <property type="match status" value="1"/>
</dbReference>
<reference evidence="8" key="2">
    <citation type="submission" date="2021-04" db="EMBL/GenBank/DDBJ databases">
        <authorList>
            <person name="Gilroy R."/>
        </authorList>
    </citation>
    <scope>NUCLEOTIDE SEQUENCE</scope>
    <source>
        <strain evidence="8">ChiBcec2-3848</strain>
    </source>
</reference>
<protein>
    <recommendedName>
        <fullName evidence="2">histidine kinase</fullName>
        <ecNumber evidence="2">2.7.13.3</ecNumber>
    </recommendedName>
</protein>
<evidence type="ECO:0000259" key="7">
    <source>
        <dbReference type="PROSITE" id="PS50109"/>
    </source>
</evidence>
<feature type="transmembrane region" description="Helical" evidence="6">
    <location>
        <begin position="162"/>
        <end position="186"/>
    </location>
</feature>
<feature type="domain" description="Histidine kinase" evidence="7">
    <location>
        <begin position="247"/>
        <end position="466"/>
    </location>
</feature>